<evidence type="ECO:0000313" key="6">
    <source>
        <dbReference type="Proteomes" id="UP000263273"/>
    </source>
</evidence>
<dbReference type="InterPro" id="IPR001537">
    <property type="entry name" value="SpoU_MeTrfase"/>
</dbReference>
<protein>
    <submittedName>
        <fullName evidence="5">RNA methyltransferase</fullName>
    </submittedName>
</protein>
<gene>
    <name evidence="5" type="ORF">DDZ44_10745</name>
</gene>
<evidence type="ECO:0000259" key="4">
    <source>
        <dbReference type="SMART" id="SM00967"/>
    </source>
</evidence>
<dbReference type="InterPro" id="IPR053888">
    <property type="entry name" value="MRM3-like_sub_bind"/>
</dbReference>
<feature type="domain" description="RNA 2-O ribose methyltransferase substrate binding" evidence="4">
    <location>
        <begin position="31"/>
        <end position="103"/>
    </location>
</feature>
<dbReference type="InterPro" id="IPR029026">
    <property type="entry name" value="tRNA_m1G_MTases_N"/>
</dbReference>
<keyword evidence="3 5" id="KW-0808">Transferase</keyword>
<evidence type="ECO:0000256" key="1">
    <source>
        <dbReference type="ARBA" id="ARBA00007228"/>
    </source>
</evidence>
<dbReference type="InterPro" id="IPR013123">
    <property type="entry name" value="SpoU_subst-bd"/>
</dbReference>
<reference evidence="5 6" key="1">
    <citation type="journal article" date="2018" name="Nat. Biotechnol.">
        <title>A standardized bacterial taxonomy based on genome phylogeny substantially revises the tree of life.</title>
        <authorList>
            <person name="Parks D.H."/>
            <person name="Chuvochina M."/>
            <person name="Waite D.W."/>
            <person name="Rinke C."/>
            <person name="Skarshewski A."/>
            <person name="Chaumeil P.A."/>
            <person name="Hugenholtz P."/>
        </authorList>
    </citation>
    <scope>NUCLEOTIDE SEQUENCE [LARGE SCALE GENOMIC DNA]</scope>
    <source>
        <strain evidence="5">UBA10948</strain>
    </source>
</reference>
<dbReference type="PANTHER" id="PTHR43191:SF2">
    <property type="entry name" value="RRNA METHYLTRANSFERASE 3, MITOCHONDRIAL"/>
    <property type="match status" value="1"/>
</dbReference>
<name>A0A354YYI4_9FIRM</name>
<evidence type="ECO:0000313" key="5">
    <source>
        <dbReference type="EMBL" id="HBK54403.1"/>
    </source>
</evidence>
<comment type="caution">
    <text evidence="5">The sequence shown here is derived from an EMBL/GenBank/DDBJ whole genome shotgun (WGS) entry which is preliminary data.</text>
</comment>
<dbReference type="SUPFAM" id="SSF55315">
    <property type="entry name" value="L30e-like"/>
    <property type="match status" value="1"/>
</dbReference>
<organism evidence="5 6">
    <name type="scientific">Syntrophomonas wolfei</name>
    <dbReference type="NCBI Taxonomy" id="863"/>
    <lineage>
        <taxon>Bacteria</taxon>
        <taxon>Bacillati</taxon>
        <taxon>Bacillota</taxon>
        <taxon>Clostridia</taxon>
        <taxon>Eubacteriales</taxon>
        <taxon>Syntrophomonadaceae</taxon>
        <taxon>Syntrophomonas</taxon>
    </lineage>
</organism>
<dbReference type="EMBL" id="DNZF01000231">
    <property type="protein sequence ID" value="HBK54403.1"/>
    <property type="molecule type" value="Genomic_DNA"/>
</dbReference>
<dbReference type="InterPro" id="IPR051259">
    <property type="entry name" value="rRNA_Methyltransferase"/>
</dbReference>
<comment type="similarity">
    <text evidence="1">Belongs to the class IV-like SAM-binding methyltransferase superfamily. RNA methyltransferase TrmH family.</text>
</comment>
<dbReference type="RefSeq" id="WP_061214225.1">
    <property type="nucleotide sequence ID" value="NZ_DCDX01000089.1"/>
</dbReference>
<dbReference type="Gene3D" id="3.30.1330.30">
    <property type="match status" value="1"/>
</dbReference>
<dbReference type="GO" id="GO:0003723">
    <property type="term" value="F:RNA binding"/>
    <property type="evidence" value="ECO:0007669"/>
    <property type="project" value="InterPro"/>
</dbReference>
<keyword evidence="2 5" id="KW-0489">Methyltransferase</keyword>
<dbReference type="GO" id="GO:0032259">
    <property type="term" value="P:methylation"/>
    <property type="evidence" value="ECO:0007669"/>
    <property type="project" value="UniProtKB-KW"/>
</dbReference>
<dbReference type="SUPFAM" id="SSF75217">
    <property type="entry name" value="alpha/beta knot"/>
    <property type="match status" value="1"/>
</dbReference>
<dbReference type="SMART" id="SM00967">
    <property type="entry name" value="SpoU_sub_bind"/>
    <property type="match status" value="1"/>
</dbReference>
<dbReference type="STRING" id="378794.GCA_001570625_01756"/>
<dbReference type="Pfam" id="PF00588">
    <property type="entry name" value="SpoU_methylase"/>
    <property type="match status" value="1"/>
</dbReference>
<dbReference type="CDD" id="cd18095">
    <property type="entry name" value="SpoU-like_rRNA-MTase"/>
    <property type="match status" value="1"/>
</dbReference>
<dbReference type="GO" id="GO:0008173">
    <property type="term" value="F:RNA methyltransferase activity"/>
    <property type="evidence" value="ECO:0007669"/>
    <property type="project" value="InterPro"/>
</dbReference>
<dbReference type="Gene3D" id="3.40.1280.10">
    <property type="match status" value="1"/>
</dbReference>
<accession>A0A354YYI4</accession>
<dbReference type="Proteomes" id="UP000263273">
    <property type="component" value="Unassembled WGS sequence"/>
</dbReference>
<dbReference type="AlphaFoldDB" id="A0A354YYI4"/>
<evidence type="ECO:0000256" key="2">
    <source>
        <dbReference type="ARBA" id="ARBA00022603"/>
    </source>
</evidence>
<dbReference type="GO" id="GO:0005737">
    <property type="term" value="C:cytoplasm"/>
    <property type="evidence" value="ECO:0007669"/>
    <property type="project" value="UniProtKB-ARBA"/>
</dbReference>
<evidence type="ECO:0000256" key="3">
    <source>
        <dbReference type="ARBA" id="ARBA00022679"/>
    </source>
</evidence>
<dbReference type="GO" id="GO:0006396">
    <property type="term" value="P:RNA processing"/>
    <property type="evidence" value="ECO:0007669"/>
    <property type="project" value="InterPro"/>
</dbReference>
<dbReference type="Pfam" id="PF22435">
    <property type="entry name" value="MRM3-like_sub_bind"/>
    <property type="match status" value="1"/>
</dbReference>
<dbReference type="PANTHER" id="PTHR43191">
    <property type="entry name" value="RRNA METHYLTRANSFERASE 3"/>
    <property type="match status" value="1"/>
</dbReference>
<sequence>MLKICSKDNKKIKYAARLKQKSFRNQEACFLIEGKKMLEEALKHPKLLRQIFIEAELAPEYTELSQQHPEWECYVVDKRLMKHISDTETPPGIVALCQIPSWSREEFLSKNAFLIFLDRIADPGNLGTIIRSGWALGADGILLSPDSVDPFSPKVVRASMGGIFNIPLLLDVSLDELKRLKQIGYQFFCTSMQARQEVFSLDFTGPSLLAIGSESQGIRSVIEEICDINCKIPIKPGVDSLNAAVACAIIINEAWKQRQGFILS</sequence>
<dbReference type="InterPro" id="IPR029028">
    <property type="entry name" value="Alpha/beta_knot_MTases"/>
</dbReference>
<proteinExistence type="inferred from homology"/>
<dbReference type="InterPro" id="IPR029064">
    <property type="entry name" value="Ribosomal_eL30-like_sf"/>
</dbReference>